<dbReference type="InParanoid" id="A0A0C3DZ58"/>
<gene>
    <name evidence="1" type="ORF">SCLCIDRAFT_1211851</name>
</gene>
<dbReference type="Proteomes" id="UP000053989">
    <property type="component" value="Unassembled WGS sequence"/>
</dbReference>
<reference evidence="2" key="2">
    <citation type="submission" date="2015-01" db="EMBL/GenBank/DDBJ databases">
        <title>Evolutionary Origins and Diversification of the Mycorrhizal Mutualists.</title>
        <authorList>
            <consortium name="DOE Joint Genome Institute"/>
            <consortium name="Mycorrhizal Genomics Consortium"/>
            <person name="Kohler A."/>
            <person name="Kuo A."/>
            <person name="Nagy L.G."/>
            <person name="Floudas D."/>
            <person name="Copeland A."/>
            <person name="Barry K.W."/>
            <person name="Cichocki N."/>
            <person name="Veneault-Fourrey C."/>
            <person name="LaButti K."/>
            <person name="Lindquist E.A."/>
            <person name="Lipzen A."/>
            <person name="Lundell T."/>
            <person name="Morin E."/>
            <person name="Murat C."/>
            <person name="Riley R."/>
            <person name="Ohm R."/>
            <person name="Sun H."/>
            <person name="Tunlid A."/>
            <person name="Henrissat B."/>
            <person name="Grigoriev I.V."/>
            <person name="Hibbett D.S."/>
            <person name="Martin F."/>
        </authorList>
    </citation>
    <scope>NUCLEOTIDE SEQUENCE [LARGE SCALE GENOMIC DNA]</scope>
    <source>
        <strain evidence="2">Foug A</strain>
    </source>
</reference>
<organism evidence="1 2">
    <name type="scientific">Scleroderma citrinum Foug A</name>
    <dbReference type="NCBI Taxonomy" id="1036808"/>
    <lineage>
        <taxon>Eukaryota</taxon>
        <taxon>Fungi</taxon>
        <taxon>Dikarya</taxon>
        <taxon>Basidiomycota</taxon>
        <taxon>Agaricomycotina</taxon>
        <taxon>Agaricomycetes</taxon>
        <taxon>Agaricomycetidae</taxon>
        <taxon>Boletales</taxon>
        <taxon>Sclerodermatineae</taxon>
        <taxon>Sclerodermataceae</taxon>
        <taxon>Scleroderma</taxon>
    </lineage>
</organism>
<reference evidence="1 2" key="1">
    <citation type="submission" date="2014-04" db="EMBL/GenBank/DDBJ databases">
        <authorList>
            <consortium name="DOE Joint Genome Institute"/>
            <person name="Kuo A."/>
            <person name="Kohler A."/>
            <person name="Nagy L.G."/>
            <person name="Floudas D."/>
            <person name="Copeland A."/>
            <person name="Barry K.W."/>
            <person name="Cichocki N."/>
            <person name="Veneault-Fourrey C."/>
            <person name="LaButti K."/>
            <person name="Lindquist E.A."/>
            <person name="Lipzen A."/>
            <person name="Lundell T."/>
            <person name="Morin E."/>
            <person name="Murat C."/>
            <person name="Sun H."/>
            <person name="Tunlid A."/>
            <person name="Henrissat B."/>
            <person name="Grigoriev I.V."/>
            <person name="Hibbett D.S."/>
            <person name="Martin F."/>
            <person name="Nordberg H.P."/>
            <person name="Cantor M.N."/>
            <person name="Hua S.X."/>
        </authorList>
    </citation>
    <scope>NUCLEOTIDE SEQUENCE [LARGE SCALE GENOMIC DNA]</scope>
    <source>
        <strain evidence="1 2">Foug A</strain>
    </source>
</reference>
<protein>
    <submittedName>
        <fullName evidence="1">Uncharacterized protein</fullName>
    </submittedName>
</protein>
<dbReference type="AlphaFoldDB" id="A0A0C3DZ58"/>
<dbReference type="EMBL" id="KN822020">
    <property type="protein sequence ID" value="KIM65845.1"/>
    <property type="molecule type" value="Genomic_DNA"/>
</dbReference>
<evidence type="ECO:0000313" key="1">
    <source>
        <dbReference type="EMBL" id="KIM65845.1"/>
    </source>
</evidence>
<evidence type="ECO:0000313" key="2">
    <source>
        <dbReference type="Proteomes" id="UP000053989"/>
    </source>
</evidence>
<accession>A0A0C3DZ58</accession>
<keyword evidence="2" id="KW-1185">Reference proteome</keyword>
<dbReference type="HOGENOM" id="CLU_2924003_0_0_1"/>
<name>A0A0C3DZ58_9AGAM</name>
<proteinExistence type="predicted"/>
<sequence length="61" mass="7165">MCWWDDVRRFEWYRCSLATCELRLGQYNVRAIAIGSTGRTWGRPSGICSCAKEWGDHSCRY</sequence>